<dbReference type="PANTHER" id="PTHR24421">
    <property type="entry name" value="NITRATE/NITRITE SENSOR PROTEIN NARX-RELATED"/>
    <property type="match status" value="1"/>
</dbReference>
<evidence type="ECO:0000313" key="7">
    <source>
        <dbReference type="Proteomes" id="UP000326881"/>
    </source>
</evidence>
<evidence type="ECO:0000313" key="6">
    <source>
        <dbReference type="EMBL" id="QFY63368.1"/>
    </source>
</evidence>
<feature type="transmembrane region" description="Helical" evidence="5">
    <location>
        <begin position="214"/>
        <end position="234"/>
    </location>
</feature>
<keyword evidence="6" id="KW-0614">Plasmid</keyword>
<keyword evidence="7" id="KW-1185">Reference proteome</keyword>
<keyword evidence="5" id="KW-0472">Membrane</keyword>
<evidence type="ECO:0000256" key="1">
    <source>
        <dbReference type="ARBA" id="ARBA00022679"/>
    </source>
</evidence>
<dbReference type="KEGG" id="rgr:FZ934_24150"/>
<keyword evidence="6" id="KW-0067">ATP-binding</keyword>
<feature type="coiled-coil region" evidence="4">
    <location>
        <begin position="255"/>
        <end position="282"/>
    </location>
</feature>
<organism evidence="6 7">
    <name type="scientific">Rhizobium grahamii</name>
    <dbReference type="NCBI Taxonomy" id="1120045"/>
    <lineage>
        <taxon>Bacteria</taxon>
        <taxon>Pseudomonadati</taxon>
        <taxon>Pseudomonadota</taxon>
        <taxon>Alphaproteobacteria</taxon>
        <taxon>Hyphomicrobiales</taxon>
        <taxon>Rhizobiaceae</taxon>
        <taxon>Rhizobium/Agrobacterium group</taxon>
        <taxon>Rhizobium</taxon>
    </lineage>
</organism>
<keyword evidence="3" id="KW-0902">Two-component regulatory system</keyword>
<proteinExistence type="predicted"/>
<evidence type="ECO:0000256" key="3">
    <source>
        <dbReference type="ARBA" id="ARBA00023012"/>
    </source>
</evidence>
<dbReference type="PANTHER" id="PTHR24421:SF55">
    <property type="entry name" value="SENSOR HISTIDINE KINASE YDFH"/>
    <property type="match status" value="1"/>
</dbReference>
<dbReference type="RefSeq" id="WP_153273333.1">
    <property type="nucleotide sequence ID" value="NZ_CP043499.1"/>
</dbReference>
<dbReference type="GO" id="GO:0016301">
    <property type="term" value="F:kinase activity"/>
    <property type="evidence" value="ECO:0007669"/>
    <property type="project" value="UniProtKB-KW"/>
</dbReference>
<dbReference type="GO" id="GO:0005524">
    <property type="term" value="F:ATP binding"/>
    <property type="evidence" value="ECO:0007669"/>
    <property type="project" value="UniProtKB-KW"/>
</dbReference>
<dbReference type="EMBL" id="CP043499">
    <property type="protein sequence ID" value="QFY63368.1"/>
    <property type="molecule type" value="Genomic_DNA"/>
</dbReference>
<name>A0A5Q0CBV8_9HYPH</name>
<evidence type="ECO:0000256" key="4">
    <source>
        <dbReference type="SAM" id="Coils"/>
    </source>
</evidence>
<keyword evidence="6" id="KW-0547">Nucleotide-binding</keyword>
<protein>
    <submittedName>
        <fullName evidence="6">ATP-binding protein</fullName>
    </submittedName>
</protein>
<dbReference type="InterPro" id="IPR036890">
    <property type="entry name" value="HATPase_C_sf"/>
</dbReference>
<accession>A0A5Q0CBV8</accession>
<sequence length="490" mass="53814">MATGDIETLQSGGDVVGGPRGPLGRVAVLFRRSRLEVQFIVIASLIVLVLMFVLGLWTTHRIEKAIMKGAGGVGAAYLQTFVEPMISDADIQAKALSPEVKQKLDGLLGDSPLGQHVREIKIWNPDGSLFYSTSDQELDQEDAFPELKRALAGEVVVSRTMVDKHTYSDEEQAAEYIEVYAPLVRDASGATALVGEFYEQPDYLLAEIGGAWRATFAIVLLVSAPMLALLYMIVRSGRVTIDQQRAAARASLRHALGLSNQNRRLRLEAERARLEAGKLNEKILDQIGSDLHDGPIQVLTLVKLRLSDLAPPQEAAPNHVNIAVESLGKLLQLVTMTLDEIRNISSGLVLPELDNLSVQETIQLAVRRFTDLTGHVVDVKGEITTEIVHGHLNICVYRFIQEGLMNAQRHAPGNLQQVRFRIWRNRLVIAVADIGAPPKLANPAAEDRIRLGKLMQKRRIRAFGGKIRTIARDNGTLVTVVLSLDGQVEA</sequence>
<dbReference type="AlphaFoldDB" id="A0A5Q0CBV8"/>
<dbReference type="InterPro" id="IPR050482">
    <property type="entry name" value="Sensor_HK_TwoCompSys"/>
</dbReference>
<dbReference type="OrthoDB" id="9778496at2"/>
<keyword evidence="4" id="KW-0175">Coiled coil</keyword>
<evidence type="ECO:0000256" key="5">
    <source>
        <dbReference type="SAM" id="Phobius"/>
    </source>
</evidence>
<dbReference type="Proteomes" id="UP000326881">
    <property type="component" value="Plasmid unnamed"/>
</dbReference>
<reference evidence="6 7" key="1">
    <citation type="submission" date="2019-08" db="EMBL/GenBank/DDBJ databases">
        <title>Prosopis cineraria nodule microbiome.</title>
        <authorList>
            <person name="Ali R."/>
            <person name="Chaluvadi S.R."/>
            <person name="Wang X."/>
        </authorList>
    </citation>
    <scope>NUCLEOTIDE SEQUENCE [LARGE SCALE GENOMIC DNA]</scope>
    <source>
        <strain evidence="6 7">BG7</strain>
        <plasmid evidence="6 7">unnamed</plasmid>
    </source>
</reference>
<dbReference type="GO" id="GO:0000160">
    <property type="term" value="P:phosphorelay signal transduction system"/>
    <property type="evidence" value="ECO:0007669"/>
    <property type="project" value="UniProtKB-KW"/>
</dbReference>
<keyword evidence="5" id="KW-0812">Transmembrane</keyword>
<geneLocation type="plasmid" evidence="6 7">
    <name>unnamed</name>
</geneLocation>
<keyword evidence="2" id="KW-0418">Kinase</keyword>
<keyword evidence="1" id="KW-0808">Transferase</keyword>
<gene>
    <name evidence="6" type="ORF">FZ934_24150</name>
</gene>
<dbReference type="Gene3D" id="3.30.565.10">
    <property type="entry name" value="Histidine kinase-like ATPase, C-terminal domain"/>
    <property type="match status" value="1"/>
</dbReference>
<keyword evidence="5" id="KW-1133">Transmembrane helix</keyword>
<evidence type="ECO:0000256" key="2">
    <source>
        <dbReference type="ARBA" id="ARBA00022777"/>
    </source>
</evidence>
<feature type="transmembrane region" description="Helical" evidence="5">
    <location>
        <begin position="37"/>
        <end position="58"/>
    </location>
</feature>